<dbReference type="KEGG" id="led:BBK82_27595"/>
<dbReference type="STRING" id="1586287.BBK82_27595"/>
<dbReference type="OrthoDB" id="4244884at2"/>
<reference evidence="2 3" key="1">
    <citation type="submission" date="2016-07" db="EMBL/GenBank/DDBJ databases">
        <title>Complete genome sequence of the Lentzea guizhouensis DHS C013.</title>
        <authorList>
            <person name="Cao C."/>
        </authorList>
    </citation>
    <scope>NUCLEOTIDE SEQUENCE [LARGE SCALE GENOMIC DNA]</scope>
    <source>
        <strain evidence="2 3">DHS C013</strain>
    </source>
</reference>
<accession>A0A1B2HNG7</accession>
<gene>
    <name evidence="2" type="ORF">BBK82_27595</name>
</gene>
<evidence type="ECO:0008006" key="4">
    <source>
        <dbReference type="Google" id="ProtNLM"/>
    </source>
</evidence>
<proteinExistence type="predicted"/>
<dbReference type="InterPro" id="IPR007995">
    <property type="entry name" value="DUF742"/>
</dbReference>
<evidence type="ECO:0000256" key="1">
    <source>
        <dbReference type="SAM" id="MobiDB-lite"/>
    </source>
</evidence>
<dbReference type="Pfam" id="PF05331">
    <property type="entry name" value="DUF742"/>
    <property type="match status" value="1"/>
</dbReference>
<name>A0A1B2HNG7_9PSEU</name>
<keyword evidence="3" id="KW-1185">Reference proteome</keyword>
<feature type="region of interest" description="Disordered" evidence="1">
    <location>
        <begin position="1"/>
        <end position="51"/>
    </location>
</feature>
<dbReference type="PANTHER" id="PTHR36221:SF1">
    <property type="entry name" value="DUF742 DOMAIN-CONTAINING PROTEIN"/>
    <property type="match status" value="1"/>
</dbReference>
<dbReference type="EMBL" id="CP016793">
    <property type="protein sequence ID" value="ANZ39264.1"/>
    <property type="molecule type" value="Genomic_DNA"/>
</dbReference>
<dbReference type="AlphaFoldDB" id="A0A1B2HNG7"/>
<evidence type="ECO:0000313" key="2">
    <source>
        <dbReference type="EMBL" id="ANZ39264.1"/>
    </source>
</evidence>
<evidence type="ECO:0000313" key="3">
    <source>
        <dbReference type="Proteomes" id="UP000093053"/>
    </source>
</evidence>
<dbReference type="Proteomes" id="UP000093053">
    <property type="component" value="Chromosome"/>
</dbReference>
<sequence>MSSAADAPRRRRRAETPAEQTFADLMNGFSLDSSRRRTHRAPETPAHEVPASDASAFSLVAQPEEPVFEAPAVEPHDASIVRAYAWTGGRTRSNIDLEIETLVSASDQSRQSAGILQAEHQHVVELCRSPRSVAEVAALMRLPLGVAKVLLGDMAERGLVDVHQTVSAGGDTPDLGLMERVLSGLRRL</sequence>
<organism evidence="2 3">
    <name type="scientific">Lentzea guizhouensis</name>
    <dbReference type="NCBI Taxonomy" id="1586287"/>
    <lineage>
        <taxon>Bacteria</taxon>
        <taxon>Bacillati</taxon>
        <taxon>Actinomycetota</taxon>
        <taxon>Actinomycetes</taxon>
        <taxon>Pseudonocardiales</taxon>
        <taxon>Pseudonocardiaceae</taxon>
        <taxon>Lentzea</taxon>
    </lineage>
</organism>
<dbReference type="PANTHER" id="PTHR36221">
    <property type="entry name" value="DUF742 DOMAIN-CONTAINING PROTEIN"/>
    <property type="match status" value="1"/>
</dbReference>
<dbReference type="RefSeq" id="WP_065917606.1">
    <property type="nucleotide sequence ID" value="NZ_CP016793.1"/>
</dbReference>
<protein>
    <recommendedName>
        <fullName evidence="4">Multi-component regulatory system-8</fullName>
    </recommendedName>
</protein>